<gene>
    <name evidence="1" type="ORF">P6P90_09905</name>
</gene>
<evidence type="ECO:0000313" key="1">
    <source>
        <dbReference type="EMBL" id="MDG5754284.1"/>
    </source>
</evidence>
<reference evidence="1 2" key="1">
    <citation type="submission" date="2023-04" db="EMBL/GenBank/DDBJ databases">
        <title>Ectobacillus antri isolated from activated sludge.</title>
        <authorList>
            <person name="Yan P."/>
            <person name="Liu X."/>
        </authorList>
    </citation>
    <scope>NUCLEOTIDE SEQUENCE [LARGE SCALE GENOMIC DNA]</scope>
    <source>
        <strain evidence="1 2">C18H</strain>
    </source>
</reference>
<comment type="caution">
    <text evidence="1">The sequence shown here is derived from an EMBL/GenBank/DDBJ whole genome shotgun (WGS) entry which is preliminary data.</text>
</comment>
<dbReference type="Proteomes" id="UP001218246">
    <property type="component" value="Unassembled WGS sequence"/>
</dbReference>
<sequence>MPFTDGTYQGFGLYPGTYNMQFDYTSKMHHDSYEVYVNEDFVGMKAMTNDAEHIQSVAEFLHGRGFTDFTSSIDGDHYTIHTKEQAALMKEYIAMYLNNR</sequence>
<dbReference type="EMBL" id="JARULN010000007">
    <property type="protein sequence ID" value="MDG5754284.1"/>
    <property type="molecule type" value="Genomic_DNA"/>
</dbReference>
<evidence type="ECO:0000313" key="2">
    <source>
        <dbReference type="Proteomes" id="UP001218246"/>
    </source>
</evidence>
<name>A0ABT6H4Z0_9BACI</name>
<accession>A0ABT6H4Z0</accession>
<keyword evidence="2" id="KW-1185">Reference proteome</keyword>
<dbReference type="RefSeq" id="WP_124563062.1">
    <property type="nucleotide sequence ID" value="NZ_JARRRY010000004.1"/>
</dbReference>
<proteinExistence type="predicted"/>
<protein>
    <submittedName>
        <fullName evidence="1">Uncharacterized protein</fullName>
    </submittedName>
</protein>
<organism evidence="1 2">
    <name type="scientific">Ectobacillus antri</name>
    <dbReference type="NCBI Taxonomy" id="2486280"/>
    <lineage>
        <taxon>Bacteria</taxon>
        <taxon>Bacillati</taxon>
        <taxon>Bacillota</taxon>
        <taxon>Bacilli</taxon>
        <taxon>Bacillales</taxon>
        <taxon>Bacillaceae</taxon>
        <taxon>Ectobacillus</taxon>
    </lineage>
</organism>